<keyword evidence="2" id="KW-1185">Reference proteome</keyword>
<dbReference type="VEuPathDB" id="FungiDB:AJ78_02930"/>
<dbReference type="AlphaFoldDB" id="A0A1J9QM29"/>
<dbReference type="Proteomes" id="UP000182235">
    <property type="component" value="Unassembled WGS sequence"/>
</dbReference>
<name>A0A1J9QM29_9EURO</name>
<dbReference type="EMBL" id="LGRN01000086">
    <property type="protein sequence ID" value="OJD16948.1"/>
    <property type="molecule type" value="Genomic_DNA"/>
</dbReference>
<sequence>MIHVTGNAATGFHLEFRRNYNFSNTNTRHEIIPLAEINDNLASTSPNGSDLVTSDTTARDQLESIATVITPQAAAKTPLTRRLQTVKPGYASMSRNWVNVV</sequence>
<dbReference type="STRING" id="1447872.A0A1J9QM29"/>
<accession>A0A1J9QM29</accession>
<evidence type="ECO:0000313" key="2">
    <source>
        <dbReference type="Proteomes" id="UP000182235"/>
    </source>
</evidence>
<dbReference type="OrthoDB" id="2999773at2759"/>
<proteinExistence type="predicted"/>
<evidence type="ECO:0000313" key="1">
    <source>
        <dbReference type="EMBL" id="OJD16948.1"/>
    </source>
</evidence>
<gene>
    <name evidence="1" type="ORF">AJ78_02930</name>
</gene>
<dbReference type="InterPro" id="IPR046670">
    <property type="entry name" value="DUF6540"/>
</dbReference>
<organism evidence="1 2">
    <name type="scientific">Emergomyces pasteurianus Ep9510</name>
    <dbReference type="NCBI Taxonomy" id="1447872"/>
    <lineage>
        <taxon>Eukaryota</taxon>
        <taxon>Fungi</taxon>
        <taxon>Dikarya</taxon>
        <taxon>Ascomycota</taxon>
        <taxon>Pezizomycotina</taxon>
        <taxon>Eurotiomycetes</taxon>
        <taxon>Eurotiomycetidae</taxon>
        <taxon>Onygenales</taxon>
        <taxon>Ajellomycetaceae</taxon>
        <taxon>Emergomyces</taxon>
    </lineage>
</organism>
<dbReference type="Pfam" id="PF20174">
    <property type="entry name" value="DUF6540"/>
    <property type="match status" value="1"/>
</dbReference>
<comment type="caution">
    <text evidence="1">The sequence shown here is derived from an EMBL/GenBank/DDBJ whole genome shotgun (WGS) entry which is preliminary data.</text>
</comment>
<reference evidence="1 2" key="1">
    <citation type="submission" date="2015-07" db="EMBL/GenBank/DDBJ databases">
        <title>Emmonsia species relationships and genome sequence.</title>
        <authorList>
            <consortium name="The Broad Institute Genomics Platform"/>
            <person name="Cuomo C.A."/>
            <person name="Munoz J.F."/>
            <person name="Imamovic A."/>
            <person name="Priest M.E."/>
            <person name="Young S."/>
            <person name="Clay O.K."/>
            <person name="McEwen J.G."/>
        </authorList>
    </citation>
    <scope>NUCLEOTIDE SEQUENCE [LARGE SCALE GENOMIC DNA]</scope>
    <source>
        <strain evidence="1 2">UAMH 9510</strain>
    </source>
</reference>
<protein>
    <submittedName>
        <fullName evidence="1">Uncharacterized protein</fullName>
    </submittedName>
</protein>